<evidence type="ECO:0000313" key="2">
    <source>
        <dbReference type="EMBL" id="KIO07866.1"/>
    </source>
</evidence>
<gene>
    <name evidence="2" type="ORF">M404DRAFT_400786</name>
</gene>
<protein>
    <submittedName>
        <fullName evidence="2">Uncharacterized protein</fullName>
    </submittedName>
</protein>
<accession>A0A0C3PHD9</accession>
<dbReference type="Proteomes" id="UP000054217">
    <property type="component" value="Unassembled WGS sequence"/>
</dbReference>
<keyword evidence="3" id="KW-1185">Reference proteome</keyword>
<dbReference type="InParanoid" id="A0A0C3PHD9"/>
<sequence length="89" mass="9513">MHKSALLLPPQKLHDRATSRPTLQTNLNVHLPMAWRITDGTAPANPGHGSSDPGLKSSTPEPTRQGSSDVRGLVTEKSYLKCGIASNSQ</sequence>
<evidence type="ECO:0000313" key="3">
    <source>
        <dbReference type="Proteomes" id="UP000054217"/>
    </source>
</evidence>
<evidence type="ECO:0000256" key="1">
    <source>
        <dbReference type="SAM" id="MobiDB-lite"/>
    </source>
</evidence>
<dbReference type="EMBL" id="KN831959">
    <property type="protein sequence ID" value="KIO07866.1"/>
    <property type="molecule type" value="Genomic_DNA"/>
</dbReference>
<reference evidence="3" key="2">
    <citation type="submission" date="2015-01" db="EMBL/GenBank/DDBJ databases">
        <title>Evolutionary Origins and Diversification of the Mycorrhizal Mutualists.</title>
        <authorList>
            <consortium name="DOE Joint Genome Institute"/>
            <consortium name="Mycorrhizal Genomics Consortium"/>
            <person name="Kohler A."/>
            <person name="Kuo A."/>
            <person name="Nagy L.G."/>
            <person name="Floudas D."/>
            <person name="Copeland A."/>
            <person name="Barry K.W."/>
            <person name="Cichocki N."/>
            <person name="Veneault-Fourrey C."/>
            <person name="LaButti K."/>
            <person name="Lindquist E.A."/>
            <person name="Lipzen A."/>
            <person name="Lundell T."/>
            <person name="Morin E."/>
            <person name="Murat C."/>
            <person name="Riley R."/>
            <person name="Ohm R."/>
            <person name="Sun H."/>
            <person name="Tunlid A."/>
            <person name="Henrissat B."/>
            <person name="Grigoriev I.V."/>
            <person name="Hibbett D.S."/>
            <person name="Martin F."/>
        </authorList>
    </citation>
    <scope>NUCLEOTIDE SEQUENCE [LARGE SCALE GENOMIC DNA]</scope>
    <source>
        <strain evidence="3">Marx 270</strain>
    </source>
</reference>
<organism evidence="2 3">
    <name type="scientific">Pisolithus tinctorius Marx 270</name>
    <dbReference type="NCBI Taxonomy" id="870435"/>
    <lineage>
        <taxon>Eukaryota</taxon>
        <taxon>Fungi</taxon>
        <taxon>Dikarya</taxon>
        <taxon>Basidiomycota</taxon>
        <taxon>Agaricomycotina</taxon>
        <taxon>Agaricomycetes</taxon>
        <taxon>Agaricomycetidae</taxon>
        <taxon>Boletales</taxon>
        <taxon>Sclerodermatineae</taxon>
        <taxon>Pisolithaceae</taxon>
        <taxon>Pisolithus</taxon>
    </lineage>
</organism>
<dbReference type="AlphaFoldDB" id="A0A0C3PHD9"/>
<reference evidence="2 3" key="1">
    <citation type="submission" date="2014-04" db="EMBL/GenBank/DDBJ databases">
        <authorList>
            <consortium name="DOE Joint Genome Institute"/>
            <person name="Kuo A."/>
            <person name="Kohler A."/>
            <person name="Costa M.D."/>
            <person name="Nagy L.G."/>
            <person name="Floudas D."/>
            <person name="Copeland A."/>
            <person name="Barry K.W."/>
            <person name="Cichocki N."/>
            <person name="Veneault-Fourrey C."/>
            <person name="LaButti K."/>
            <person name="Lindquist E.A."/>
            <person name="Lipzen A."/>
            <person name="Lundell T."/>
            <person name="Morin E."/>
            <person name="Murat C."/>
            <person name="Sun H."/>
            <person name="Tunlid A."/>
            <person name="Henrissat B."/>
            <person name="Grigoriev I.V."/>
            <person name="Hibbett D.S."/>
            <person name="Martin F."/>
            <person name="Nordberg H.P."/>
            <person name="Cantor M.N."/>
            <person name="Hua S.X."/>
        </authorList>
    </citation>
    <scope>NUCLEOTIDE SEQUENCE [LARGE SCALE GENOMIC DNA]</scope>
    <source>
        <strain evidence="2 3">Marx 270</strain>
    </source>
</reference>
<proteinExistence type="predicted"/>
<dbReference type="HOGENOM" id="CLU_2455614_0_0_1"/>
<feature type="region of interest" description="Disordered" evidence="1">
    <location>
        <begin position="1"/>
        <end position="21"/>
    </location>
</feature>
<name>A0A0C3PHD9_PISTI</name>
<feature type="region of interest" description="Disordered" evidence="1">
    <location>
        <begin position="38"/>
        <end position="74"/>
    </location>
</feature>
<feature type="compositionally biased region" description="Polar residues" evidence="1">
    <location>
        <begin position="56"/>
        <end position="68"/>
    </location>
</feature>